<feature type="domain" description="N-acetyltransferase" evidence="2">
    <location>
        <begin position="38"/>
        <end position="198"/>
    </location>
</feature>
<dbReference type="PROSITE" id="PS51186">
    <property type="entry name" value="GNAT"/>
    <property type="match status" value="1"/>
</dbReference>
<protein>
    <recommendedName>
        <fullName evidence="2">N-acetyltransferase domain-containing protein</fullName>
    </recommendedName>
</protein>
<dbReference type="InterPro" id="IPR016181">
    <property type="entry name" value="Acyl_CoA_acyltransferase"/>
</dbReference>
<dbReference type="Gene3D" id="3.40.630.30">
    <property type="match status" value="1"/>
</dbReference>
<reference evidence="4" key="1">
    <citation type="journal article" date="2016" name="Nat. Commun.">
        <title>The Gonium pectorale genome demonstrates co-option of cell cycle regulation during the evolution of multicellularity.</title>
        <authorList>
            <person name="Hanschen E.R."/>
            <person name="Marriage T.N."/>
            <person name="Ferris P.J."/>
            <person name="Hamaji T."/>
            <person name="Toyoda A."/>
            <person name="Fujiyama A."/>
            <person name="Neme R."/>
            <person name="Noguchi H."/>
            <person name="Minakuchi Y."/>
            <person name="Suzuki M."/>
            <person name="Kawai-Toyooka H."/>
            <person name="Smith D.R."/>
            <person name="Sparks H."/>
            <person name="Anderson J."/>
            <person name="Bakaric R."/>
            <person name="Luria V."/>
            <person name="Karger A."/>
            <person name="Kirschner M.W."/>
            <person name="Durand P.M."/>
            <person name="Michod R.E."/>
            <person name="Nozaki H."/>
            <person name="Olson B.J."/>
        </authorList>
    </citation>
    <scope>NUCLEOTIDE SEQUENCE [LARGE SCALE GENOMIC DNA]</scope>
    <source>
        <strain evidence="4">NIES-2863</strain>
    </source>
</reference>
<evidence type="ECO:0000256" key="1">
    <source>
        <dbReference type="ARBA" id="ARBA00022679"/>
    </source>
</evidence>
<evidence type="ECO:0000313" key="3">
    <source>
        <dbReference type="EMBL" id="KXZ41895.1"/>
    </source>
</evidence>
<dbReference type="Proteomes" id="UP000075714">
    <property type="component" value="Unassembled WGS sequence"/>
</dbReference>
<proteinExistence type="predicted"/>
<dbReference type="PANTHER" id="PTHR13947:SF37">
    <property type="entry name" value="LD18367P"/>
    <property type="match status" value="1"/>
</dbReference>
<dbReference type="GO" id="GO:0008080">
    <property type="term" value="F:N-acetyltransferase activity"/>
    <property type="evidence" value="ECO:0007669"/>
    <property type="project" value="InterPro"/>
</dbReference>
<dbReference type="Pfam" id="PF00583">
    <property type="entry name" value="Acetyltransf_1"/>
    <property type="match status" value="1"/>
</dbReference>
<organism evidence="3 4">
    <name type="scientific">Gonium pectorale</name>
    <name type="common">Green alga</name>
    <dbReference type="NCBI Taxonomy" id="33097"/>
    <lineage>
        <taxon>Eukaryota</taxon>
        <taxon>Viridiplantae</taxon>
        <taxon>Chlorophyta</taxon>
        <taxon>core chlorophytes</taxon>
        <taxon>Chlorophyceae</taxon>
        <taxon>CS clade</taxon>
        <taxon>Chlamydomonadales</taxon>
        <taxon>Volvocaceae</taxon>
        <taxon>Gonium</taxon>
    </lineage>
</organism>
<dbReference type="EMBL" id="LSYV01000249">
    <property type="protein sequence ID" value="KXZ41895.1"/>
    <property type="molecule type" value="Genomic_DNA"/>
</dbReference>
<accession>A0A150FXH5</accession>
<dbReference type="PANTHER" id="PTHR13947">
    <property type="entry name" value="GNAT FAMILY N-ACETYLTRANSFERASE"/>
    <property type="match status" value="1"/>
</dbReference>
<sequence>MWSLHACWSRPAAGREFWVAELRGSGQVVGGGAVKAGAALRPLQPPPAPLAPGTGAAALAATALSPLPADDKAGAAAAGAAAARTEKTTAAPLAAPAPPPEDAAGFNSFEVRLHGPLEPTDALLFRMVVDGRMRRRGVGRALLERLVARADEMGARRVLLATGNPDAASFYEACGFRRRQGLRQADGAGAVLVRETAGPGAFASGP</sequence>
<dbReference type="InterPro" id="IPR000182">
    <property type="entry name" value="GNAT_dom"/>
</dbReference>
<evidence type="ECO:0000313" key="4">
    <source>
        <dbReference type="Proteomes" id="UP000075714"/>
    </source>
</evidence>
<dbReference type="AlphaFoldDB" id="A0A150FXH5"/>
<comment type="caution">
    <text evidence="3">The sequence shown here is derived from an EMBL/GenBank/DDBJ whole genome shotgun (WGS) entry which is preliminary data.</text>
</comment>
<evidence type="ECO:0000259" key="2">
    <source>
        <dbReference type="PROSITE" id="PS51186"/>
    </source>
</evidence>
<gene>
    <name evidence="3" type="ORF">GPECTOR_250g623</name>
</gene>
<dbReference type="InterPro" id="IPR050769">
    <property type="entry name" value="NAT_camello-type"/>
</dbReference>
<keyword evidence="1" id="KW-0808">Transferase</keyword>
<keyword evidence="4" id="KW-1185">Reference proteome</keyword>
<name>A0A150FXH5_GONPE</name>
<dbReference type="OrthoDB" id="549049at2759"/>
<dbReference type="SUPFAM" id="SSF55729">
    <property type="entry name" value="Acyl-CoA N-acyltransferases (Nat)"/>
    <property type="match status" value="1"/>
</dbReference>